<keyword evidence="4" id="KW-1185">Reference proteome</keyword>
<gene>
    <name evidence="3" type="ORF">QPL79_05720</name>
</gene>
<protein>
    <submittedName>
        <fullName evidence="3">Transposase</fullName>
    </submittedName>
</protein>
<organism evidence="3 4">
    <name type="scientific">Ignisphaera cupida</name>
    <dbReference type="NCBI Taxonomy" id="3050454"/>
    <lineage>
        <taxon>Archaea</taxon>
        <taxon>Thermoproteota</taxon>
        <taxon>Thermoprotei</taxon>
        <taxon>Desulfurococcales</taxon>
        <taxon>Desulfurococcaceae</taxon>
        <taxon>Ignisphaera</taxon>
    </lineage>
</organism>
<dbReference type="InterPro" id="IPR010095">
    <property type="entry name" value="Cas12f1-like_TNB"/>
</dbReference>
<dbReference type="AlphaFoldDB" id="A0ABD4Z769"/>
<accession>A0ABD4Z769</accession>
<dbReference type="Proteomes" id="UP001529235">
    <property type="component" value="Unassembled WGS sequence"/>
</dbReference>
<dbReference type="NCBIfam" id="NF040570">
    <property type="entry name" value="guided_TnpB"/>
    <property type="match status" value="1"/>
</dbReference>
<dbReference type="Pfam" id="PF07282">
    <property type="entry name" value="Cas12f1-like_TNB"/>
    <property type="match status" value="1"/>
</dbReference>
<proteinExistence type="predicted"/>
<reference evidence="3 4" key="1">
    <citation type="submission" date="2023-05" db="EMBL/GenBank/DDBJ databases">
        <title>A new hyperthermophilic archaea 'Ignisphaera cupida' sp. nov. and description of the family 'Ignisphaeraceae' fam. nov.</title>
        <authorList>
            <person name="Podosokorskaya O.A."/>
            <person name="Elcheninov A.G."/>
            <person name="Klukina A."/>
            <person name="Merkel A.Y."/>
        </authorList>
    </citation>
    <scope>NUCLEOTIDE SEQUENCE [LARGE SCALE GENOMIC DNA]</scope>
    <source>
        <strain evidence="3 4">4213-co</strain>
    </source>
</reference>
<dbReference type="GO" id="GO:0003677">
    <property type="term" value="F:DNA binding"/>
    <property type="evidence" value="ECO:0007669"/>
    <property type="project" value="UniProtKB-KW"/>
</dbReference>
<evidence type="ECO:0000313" key="4">
    <source>
        <dbReference type="Proteomes" id="UP001529235"/>
    </source>
</evidence>
<dbReference type="EMBL" id="JASNVW010000003">
    <property type="protein sequence ID" value="MDK6028857.1"/>
    <property type="molecule type" value="Genomic_DNA"/>
</dbReference>
<dbReference type="NCBIfam" id="TIGR01766">
    <property type="entry name" value="IS200/IS605 family accessory protein TnpB-like domain"/>
    <property type="match status" value="1"/>
</dbReference>
<name>A0ABD4Z769_9CREN</name>
<evidence type="ECO:0000256" key="1">
    <source>
        <dbReference type="ARBA" id="ARBA00023125"/>
    </source>
</evidence>
<evidence type="ECO:0000313" key="3">
    <source>
        <dbReference type="EMBL" id="MDK6028857.1"/>
    </source>
</evidence>
<keyword evidence="1" id="KW-0238">DNA-binding</keyword>
<feature type="domain" description="Cas12f1-like TNB" evidence="2">
    <location>
        <begin position="303"/>
        <end position="368"/>
    </location>
</feature>
<sequence>MRVARTVVVETPPLPRKFFRVFVELEGMYRNMVEQLVLHAVREGIASFTRLKALKYRELRNLYPQLPSHYAYTACQDASTRAKSFLKLRKKGLVEREYPEVNSVSIWLDDHLWKANDLTSIKVATHKGWIPLEVIPHKQYWKYVNKSWKLASEARIKLDRKSRKLLVYLTFVKEVEEHRPRGFVSVDVNENNVTALIDGTAYLFETDMKDIILGYYYRRKRVQEKYDKVHGIKSRVKRKIFRKLREREKKQDTRWKIANIVVREASKRGYAIVMEKLGRRPGEKMVFRIRDSQLRHRIFQAAFRGMQEAIEEKAREYGVSVVYVNPRNTSRLCPIHGSKIVYGNESRIGKCERGGEMWHRDVVAVWNLLLIALRGDGSIAPSLAGLFVDGSPVPLGSTAAHDPTRVPRALWARRKSLDETMNSYKMIRMNI</sequence>
<evidence type="ECO:0000259" key="2">
    <source>
        <dbReference type="Pfam" id="PF07282"/>
    </source>
</evidence>
<comment type="caution">
    <text evidence="3">The sequence shown here is derived from an EMBL/GenBank/DDBJ whole genome shotgun (WGS) entry which is preliminary data.</text>
</comment>